<protein>
    <submittedName>
        <fullName evidence="1">DUF2442 domain-containing protein</fullName>
    </submittedName>
    <submittedName>
        <fullName evidence="2">Protein of uncharacterized function (DUF3532)</fullName>
    </submittedName>
</protein>
<dbReference type="Pfam" id="PF10387">
    <property type="entry name" value="DUF2442"/>
    <property type="match status" value="1"/>
</dbReference>
<organism evidence="2 4">
    <name type="scientific">Actinobacillus seminis</name>
    <dbReference type="NCBI Taxonomy" id="722"/>
    <lineage>
        <taxon>Bacteria</taxon>
        <taxon>Pseudomonadati</taxon>
        <taxon>Pseudomonadota</taxon>
        <taxon>Gammaproteobacteria</taxon>
        <taxon>Pasteurellales</taxon>
        <taxon>Pasteurellaceae</taxon>
        <taxon>Actinobacillus</taxon>
    </lineage>
</organism>
<dbReference type="AlphaFoldDB" id="A0A263HFK1"/>
<sequence>MTFSTLAIATKVSINQDSFQITLQDGRVLGVPFNWFPKLQNASQAERENYELSPTGEGIHWWELDLNLSINGLLQGKREFNPDWSMKDYLIRKGLTLPSA</sequence>
<dbReference type="EMBL" id="UFSB01000001">
    <property type="protein sequence ID" value="SUU36962.1"/>
    <property type="molecule type" value="Genomic_DNA"/>
</dbReference>
<dbReference type="EMBL" id="NLFK01000001">
    <property type="protein sequence ID" value="OZN25709.1"/>
    <property type="molecule type" value="Genomic_DNA"/>
</dbReference>
<dbReference type="Gene3D" id="3.30.2020.40">
    <property type="entry name" value="Uncharacterised protein PF10387, DUF2442"/>
    <property type="match status" value="1"/>
</dbReference>
<reference evidence="1 3" key="1">
    <citation type="submission" date="2017-07" db="EMBL/GenBank/DDBJ databases">
        <title>Virulence factors identified in Actinobacillus seminis.</title>
        <authorList>
            <person name="Negrete-Abascal E."/>
            <person name="Vaca-Pacheco S."/>
            <person name="Montes-Garcia F."/>
            <person name="Leyto-Gil A.M."/>
            <person name="Fragoso-Garcia E."/>
            <person name="Carvente-Garcia R."/>
            <person name="Perez-Agueros S."/>
            <person name="Castelan-Sanchez H.G."/>
            <person name="Garcia-Molina A."/>
            <person name="Villamar T.E."/>
            <person name="Vazquez-Cruz C."/>
        </authorList>
    </citation>
    <scope>NUCLEOTIDE SEQUENCE [LARGE SCALE GENOMIC DNA]</scope>
    <source>
        <strain evidence="1 3">ATCC 15768</strain>
    </source>
</reference>
<gene>
    <name evidence="1" type="ORF">CFY87_00350</name>
    <name evidence="2" type="ORF">NCTC10851_01403</name>
</gene>
<evidence type="ECO:0000313" key="2">
    <source>
        <dbReference type="EMBL" id="SUU36962.1"/>
    </source>
</evidence>
<dbReference type="OrthoDB" id="9807561at2"/>
<reference evidence="2 4" key="2">
    <citation type="submission" date="2018-06" db="EMBL/GenBank/DDBJ databases">
        <authorList>
            <consortium name="Pathogen Informatics"/>
            <person name="Doyle S."/>
        </authorList>
    </citation>
    <scope>NUCLEOTIDE SEQUENCE [LARGE SCALE GENOMIC DNA]</scope>
    <source>
        <strain evidence="2 4">NCTC10851</strain>
    </source>
</reference>
<proteinExistence type="predicted"/>
<name>A0A263HFK1_9PAST</name>
<dbReference type="Proteomes" id="UP000215738">
    <property type="component" value="Unassembled WGS sequence"/>
</dbReference>
<evidence type="ECO:0000313" key="3">
    <source>
        <dbReference type="Proteomes" id="UP000215738"/>
    </source>
</evidence>
<dbReference type="InterPro" id="IPR018841">
    <property type="entry name" value="DUF2442"/>
</dbReference>
<dbReference type="RefSeq" id="WP_075294105.1">
    <property type="nucleotide sequence ID" value="NZ_JBMHIA010000004.1"/>
</dbReference>
<dbReference type="Proteomes" id="UP000254507">
    <property type="component" value="Unassembled WGS sequence"/>
</dbReference>
<keyword evidence="3" id="KW-1185">Reference proteome</keyword>
<evidence type="ECO:0000313" key="4">
    <source>
        <dbReference type="Proteomes" id="UP000254507"/>
    </source>
</evidence>
<evidence type="ECO:0000313" key="1">
    <source>
        <dbReference type="EMBL" id="OZN25709.1"/>
    </source>
</evidence>
<dbReference type="InParanoid" id="A0A263HFK1"/>
<accession>A0A263HFK1</accession>